<evidence type="ECO:0000256" key="2">
    <source>
        <dbReference type="ARBA" id="ARBA00005417"/>
    </source>
</evidence>
<evidence type="ECO:0000256" key="8">
    <source>
        <dbReference type="SAM" id="Phobius"/>
    </source>
</evidence>
<feature type="transmembrane region" description="Helical" evidence="8">
    <location>
        <begin position="236"/>
        <end position="255"/>
    </location>
</feature>
<feature type="domain" description="ABC transporter" evidence="9">
    <location>
        <begin position="330"/>
        <end position="562"/>
    </location>
</feature>
<dbReference type="SUPFAM" id="SSF52540">
    <property type="entry name" value="P-loop containing nucleoside triphosphate hydrolases"/>
    <property type="match status" value="1"/>
</dbReference>
<evidence type="ECO:0000256" key="5">
    <source>
        <dbReference type="ARBA" id="ARBA00022840"/>
    </source>
</evidence>
<dbReference type="InterPro" id="IPR027417">
    <property type="entry name" value="P-loop_NTPase"/>
</dbReference>
<evidence type="ECO:0000256" key="4">
    <source>
        <dbReference type="ARBA" id="ARBA00022741"/>
    </source>
</evidence>
<keyword evidence="3 8" id="KW-0812">Transmembrane</keyword>
<evidence type="ECO:0000256" key="3">
    <source>
        <dbReference type="ARBA" id="ARBA00022692"/>
    </source>
</evidence>
<dbReference type="PROSITE" id="PS50929">
    <property type="entry name" value="ABC_TM1F"/>
    <property type="match status" value="1"/>
</dbReference>
<accession>A0A109JX06</accession>
<dbReference type="Gene3D" id="3.40.50.300">
    <property type="entry name" value="P-loop containing nucleotide triphosphate hydrolases"/>
    <property type="match status" value="1"/>
</dbReference>
<dbReference type="AlphaFoldDB" id="A0A109JX06"/>
<dbReference type="Proteomes" id="UP000068164">
    <property type="component" value="Unassembled WGS sequence"/>
</dbReference>
<comment type="caution">
    <text evidence="11">The sequence shown here is derived from an EMBL/GenBank/DDBJ whole genome shotgun (WGS) entry which is preliminary data.</text>
</comment>
<dbReference type="Gene3D" id="1.20.1560.10">
    <property type="entry name" value="ABC transporter type 1, transmembrane domain"/>
    <property type="match status" value="1"/>
</dbReference>
<feature type="domain" description="ABC transmembrane type-1" evidence="10">
    <location>
        <begin position="13"/>
        <end position="297"/>
    </location>
</feature>
<gene>
    <name evidence="11" type="ORF">AS026_33895</name>
</gene>
<sequence length="575" mass="63068">MLLNSGKQRALFLLVLCTITLTAICSALFPVFFSLGIDALAEGGASVNVGTRYIVAFGIGLTIVGALEQVQWLTFGPMNLRLQRHLTTHVFGHALSLPYRKLKEYTTYEIGRTVERGLDAVREITSNLTFFLIPTFIELIIAASVIAFMIDVWIALLLFSALVLYAIIANVSAAKIRRSTESAMETGIDAWNFGLDGVANAELVQQANRVNEFAERLNRKLKVNDQAWALTFQQRAFFGVLQALVFGAVVTGVLWRGASDVADGTMTIGNLVLLNTYIIRLLQPVETFARVYREVNSSLGEARLLMELLSTPVPEMLIQPIGGDRLPMTLELSDIAISMNERDLLADLSLMVPAKGKLFIVGPSGVGKSSLLKVISCLSTADRGKYLIDGALVTEGNAGGFRSSISVVQQDCLLFDWSISENIAFGVEAPQEEIEKVILRLGLHDVVQRHQELGEPTVGERGSRLSGGEKQRVSLARALLAKPRLLILDEPTAALDEINRKRVLDAIAELQQRCTTVFVTHDLSIVDAESEVLFLGPNHRYWTGTHANLQRESGEYQAFVDGTVIGQFSDMSQKS</sequence>
<feature type="transmembrane region" description="Helical" evidence="8">
    <location>
        <begin position="153"/>
        <end position="174"/>
    </location>
</feature>
<dbReference type="OrthoDB" id="8337753at2"/>
<evidence type="ECO:0000313" key="12">
    <source>
        <dbReference type="Proteomes" id="UP000068164"/>
    </source>
</evidence>
<dbReference type="InterPro" id="IPR036640">
    <property type="entry name" value="ABC1_TM_sf"/>
</dbReference>
<reference evidence="11 12" key="1">
    <citation type="submission" date="2015-11" db="EMBL/GenBank/DDBJ databases">
        <title>Draft Genome Sequence of the Strain BR 10423 (Rhizobium sp.) isolated from nodules of Mimosa pudica.</title>
        <authorList>
            <person name="Barauna A.C."/>
            <person name="Zilli J.E."/>
            <person name="Simoes-Araujo J.L."/>
            <person name="Reis V.M."/>
            <person name="James E.K."/>
            <person name="Reis F.B.Jr."/>
            <person name="Rouws L.F."/>
            <person name="Passos S.R."/>
            <person name="Gois S.R."/>
        </authorList>
    </citation>
    <scope>NUCLEOTIDE SEQUENCE [LARGE SCALE GENOMIC DNA]</scope>
    <source>
        <strain evidence="11 12">BR10423</strain>
    </source>
</reference>
<dbReference type="GO" id="GO:0005886">
    <property type="term" value="C:plasma membrane"/>
    <property type="evidence" value="ECO:0007669"/>
    <property type="project" value="UniProtKB-SubCell"/>
</dbReference>
<comment type="similarity">
    <text evidence="2">Belongs to the ABC transporter superfamily.</text>
</comment>
<dbReference type="EMBL" id="LNCD01000036">
    <property type="protein sequence ID" value="KWV56580.1"/>
    <property type="molecule type" value="Genomic_DNA"/>
</dbReference>
<evidence type="ECO:0000259" key="9">
    <source>
        <dbReference type="PROSITE" id="PS50893"/>
    </source>
</evidence>
<feature type="transmembrane region" description="Helical" evidence="8">
    <location>
        <begin position="128"/>
        <end position="147"/>
    </location>
</feature>
<proteinExistence type="inferred from homology"/>
<evidence type="ECO:0000313" key="11">
    <source>
        <dbReference type="EMBL" id="KWV56580.1"/>
    </source>
</evidence>
<dbReference type="InterPro" id="IPR011527">
    <property type="entry name" value="ABC1_TM_dom"/>
</dbReference>
<dbReference type="PROSITE" id="PS50893">
    <property type="entry name" value="ABC_TRANSPORTER_2"/>
    <property type="match status" value="1"/>
</dbReference>
<dbReference type="Pfam" id="PF00664">
    <property type="entry name" value="ABC_membrane"/>
    <property type="match status" value="1"/>
</dbReference>
<feature type="transmembrane region" description="Helical" evidence="8">
    <location>
        <begin position="53"/>
        <end position="75"/>
    </location>
</feature>
<dbReference type="GO" id="GO:0140359">
    <property type="term" value="F:ABC-type transporter activity"/>
    <property type="evidence" value="ECO:0007669"/>
    <property type="project" value="InterPro"/>
</dbReference>
<evidence type="ECO:0000256" key="6">
    <source>
        <dbReference type="ARBA" id="ARBA00022989"/>
    </source>
</evidence>
<name>A0A109JX06_9HYPH</name>
<keyword evidence="7 8" id="KW-0472">Membrane</keyword>
<keyword evidence="6 8" id="KW-1133">Transmembrane helix</keyword>
<evidence type="ECO:0000259" key="10">
    <source>
        <dbReference type="PROSITE" id="PS50929"/>
    </source>
</evidence>
<evidence type="ECO:0000256" key="1">
    <source>
        <dbReference type="ARBA" id="ARBA00004651"/>
    </source>
</evidence>
<comment type="subcellular location">
    <subcellularLocation>
        <location evidence="1">Cell membrane</location>
        <topology evidence="1">Multi-pass membrane protein</topology>
    </subcellularLocation>
</comment>
<keyword evidence="4" id="KW-0547">Nucleotide-binding</keyword>
<protein>
    <submittedName>
        <fullName evidence="11">ABC transporter</fullName>
    </submittedName>
</protein>
<dbReference type="SUPFAM" id="SSF90123">
    <property type="entry name" value="ABC transporter transmembrane region"/>
    <property type="match status" value="1"/>
</dbReference>
<dbReference type="GO" id="GO:0016887">
    <property type="term" value="F:ATP hydrolysis activity"/>
    <property type="evidence" value="ECO:0007669"/>
    <property type="project" value="InterPro"/>
</dbReference>
<dbReference type="InterPro" id="IPR017871">
    <property type="entry name" value="ABC_transporter-like_CS"/>
</dbReference>
<feature type="transmembrane region" description="Helical" evidence="8">
    <location>
        <begin position="12"/>
        <end position="33"/>
    </location>
</feature>
<organism evidence="11 12">
    <name type="scientific">Rhizobium altiplani</name>
    <dbReference type="NCBI Taxonomy" id="1864509"/>
    <lineage>
        <taxon>Bacteria</taxon>
        <taxon>Pseudomonadati</taxon>
        <taxon>Pseudomonadota</taxon>
        <taxon>Alphaproteobacteria</taxon>
        <taxon>Hyphomicrobiales</taxon>
        <taxon>Rhizobiaceae</taxon>
        <taxon>Rhizobium/Agrobacterium group</taxon>
        <taxon>Rhizobium</taxon>
    </lineage>
</organism>
<dbReference type="InterPro" id="IPR003439">
    <property type="entry name" value="ABC_transporter-like_ATP-bd"/>
</dbReference>
<dbReference type="PANTHER" id="PTHR24221">
    <property type="entry name" value="ATP-BINDING CASSETTE SUB-FAMILY B"/>
    <property type="match status" value="1"/>
</dbReference>
<dbReference type="PROSITE" id="PS00211">
    <property type="entry name" value="ABC_TRANSPORTER_1"/>
    <property type="match status" value="1"/>
</dbReference>
<keyword evidence="12" id="KW-1185">Reference proteome</keyword>
<evidence type="ECO:0000256" key="7">
    <source>
        <dbReference type="ARBA" id="ARBA00023136"/>
    </source>
</evidence>
<keyword evidence="5" id="KW-0067">ATP-binding</keyword>
<dbReference type="GO" id="GO:0005524">
    <property type="term" value="F:ATP binding"/>
    <property type="evidence" value="ECO:0007669"/>
    <property type="project" value="UniProtKB-KW"/>
</dbReference>
<dbReference type="PANTHER" id="PTHR24221:SF654">
    <property type="entry name" value="ATP-BINDING CASSETTE SUB-FAMILY B MEMBER 6"/>
    <property type="match status" value="1"/>
</dbReference>
<dbReference type="Pfam" id="PF00005">
    <property type="entry name" value="ABC_tran"/>
    <property type="match status" value="1"/>
</dbReference>
<dbReference type="SMART" id="SM00382">
    <property type="entry name" value="AAA"/>
    <property type="match status" value="1"/>
</dbReference>
<dbReference type="InterPro" id="IPR039421">
    <property type="entry name" value="Type_1_exporter"/>
</dbReference>
<dbReference type="InterPro" id="IPR003593">
    <property type="entry name" value="AAA+_ATPase"/>
</dbReference>